<dbReference type="EMBL" id="CP022423">
    <property type="protein sequence ID" value="ASM78474.1"/>
    <property type="molecule type" value="Genomic_DNA"/>
</dbReference>
<protein>
    <submittedName>
        <fullName evidence="2">Ribosomal-protein-alanine N-acetyltransferase</fullName>
    </submittedName>
</protein>
<dbReference type="SUPFAM" id="SSF55729">
    <property type="entry name" value="Acyl-CoA N-acyltransferases (Nat)"/>
    <property type="match status" value="1"/>
</dbReference>
<reference evidence="2 3" key="1">
    <citation type="submission" date="2017-07" db="EMBL/GenBank/DDBJ databases">
        <title>Complete Genome Sequence of the cosmetic ferment Vitreoscilla filiformis (ATCC15551).</title>
        <authorList>
            <person name="Contreras S."/>
            <person name="Sagory-Zalkind P."/>
            <person name="Blanquart H."/>
            <person name="Iltis A."/>
            <person name="Morand S.C."/>
        </authorList>
    </citation>
    <scope>NUCLEOTIDE SEQUENCE [LARGE SCALE GENOMIC DNA]</scope>
    <source>
        <strain evidence="2 3">ATCC 15551</strain>
    </source>
</reference>
<dbReference type="GO" id="GO:1990189">
    <property type="term" value="F:protein N-terminal-serine acetyltransferase activity"/>
    <property type="evidence" value="ECO:0007669"/>
    <property type="project" value="TreeGrafter"/>
</dbReference>
<organism evidence="2 3">
    <name type="scientific">Vitreoscilla filiformis</name>
    <dbReference type="NCBI Taxonomy" id="63"/>
    <lineage>
        <taxon>Bacteria</taxon>
        <taxon>Pseudomonadati</taxon>
        <taxon>Pseudomonadota</taxon>
        <taxon>Betaproteobacteria</taxon>
        <taxon>Neisseriales</taxon>
        <taxon>Neisseriaceae</taxon>
        <taxon>Vitreoscilla</taxon>
    </lineage>
</organism>
<dbReference type="InterPro" id="IPR000182">
    <property type="entry name" value="GNAT_dom"/>
</dbReference>
<dbReference type="GO" id="GO:0008999">
    <property type="term" value="F:protein-N-terminal-alanine acetyltransferase activity"/>
    <property type="evidence" value="ECO:0007669"/>
    <property type="project" value="TreeGrafter"/>
</dbReference>
<accession>A0A221KHE2</accession>
<dbReference type="AlphaFoldDB" id="A0A221KHE2"/>
<evidence type="ECO:0000259" key="1">
    <source>
        <dbReference type="Pfam" id="PF13302"/>
    </source>
</evidence>
<dbReference type="Proteomes" id="UP000199729">
    <property type="component" value="Chromosome"/>
</dbReference>
<gene>
    <name evidence="2" type="ORF">VITFI_CDS2697</name>
</gene>
<dbReference type="InterPro" id="IPR051908">
    <property type="entry name" value="Ribosomal_N-acetyltransferase"/>
</dbReference>
<dbReference type="GO" id="GO:0005737">
    <property type="term" value="C:cytoplasm"/>
    <property type="evidence" value="ECO:0007669"/>
    <property type="project" value="TreeGrafter"/>
</dbReference>
<evidence type="ECO:0000313" key="3">
    <source>
        <dbReference type="Proteomes" id="UP000199729"/>
    </source>
</evidence>
<proteinExistence type="predicted"/>
<sequence length="189" mass="21128">MGMERVLKTSRLCLRAPLGADAPWVFERWAGQPERLAFLDWAPHRDVTQTRQWLEWDQACWFKKTGFSWLLLPEGEAHPVGQVQLLPQRPDGRSLQHLRLGYVLARGWQGRGLMREAVQAVVAHALAQPGVWRVDALCAVDNPSSQRLLAAAGLQCEGCLACVLAQPNRQVAPVDAWLYAAWCQADGAR</sequence>
<name>A0A221KHE2_VITFI</name>
<dbReference type="PANTHER" id="PTHR43441">
    <property type="entry name" value="RIBOSOMAL-PROTEIN-SERINE ACETYLTRANSFERASE"/>
    <property type="match status" value="1"/>
</dbReference>
<dbReference type="Gene3D" id="3.40.630.30">
    <property type="match status" value="1"/>
</dbReference>
<dbReference type="KEGG" id="vff:VITFI_CDS2697"/>
<feature type="domain" description="N-acetyltransferase" evidence="1">
    <location>
        <begin position="11"/>
        <end position="155"/>
    </location>
</feature>
<evidence type="ECO:0000313" key="2">
    <source>
        <dbReference type="EMBL" id="ASM78474.1"/>
    </source>
</evidence>
<dbReference type="InterPro" id="IPR016181">
    <property type="entry name" value="Acyl_CoA_acyltransferase"/>
</dbReference>
<keyword evidence="3" id="KW-1185">Reference proteome</keyword>
<keyword evidence="2" id="KW-0808">Transferase</keyword>
<dbReference type="Pfam" id="PF13302">
    <property type="entry name" value="Acetyltransf_3"/>
    <property type="match status" value="1"/>
</dbReference>
<dbReference type="PANTHER" id="PTHR43441:SF11">
    <property type="entry name" value="RIBOSOMAL-PROTEIN-SERINE ACETYLTRANSFERASE"/>
    <property type="match status" value="1"/>
</dbReference>